<dbReference type="EMBL" id="MU267837">
    <property type="protein sequence ID" value="KAH7908223.1"/>
    <property type="molecule type" value="Genomic_DNA"/>
</dbReference>
<keyword evidence="2" id="KW-1185">Reference proteome</keyword>
<comment type="caution">
    <text evidence="1">The sequence shown here is derived from an EMBL/GenBank/DDBJ whole genome shotgun (WGS) entry which is preliminary data.</text>
</comment>
<organism evidence="1 2">
    <name type="scientific">Hygrophoropsis aurantiaca</name>
    <dbReference type="NCBI Taxonomy" id="72124"/>
    <lineage>
        <taxon>Eukaryota</taxon>
        <taxon>Fungi</taxon>
        <taxon>Dikarya</taxon>
        <taxon>Basidiomycota</taxon>
        <taxon>Agaricomycotina</taxon>
        <taxon>Agaricomycetes</taxon>
        <taxon>Agaricomycetidae</taxon>
        <taxon>Boletales</taxon>
        <taxon>Coniophorineae</taxon>
        <taxon>Hygrophoropsidaceae</taxon>
        <taxon>Hygrophoropsis</taxon>
    </lineage>
</organism>
<sequence length="1017" mass="108989">MAENQGNNPNVNSHNQRQGNETRNPAPRPPRPRRRNPGQPSSSGVDGEKSNTDNSRPRPPRPGRRGAKFNPGLTDAAESSQKPSDHAKKPDRRPKHSAPPADDLTSILTHALKTPPYPDCPICFNAVHPAQPTWSCSSDIITEGEAASQCCWTTFHLKCIRSWAAKSVKDLEDAWRARGENRRGEWRCPGCQAKRDTVPTVYLCFCHRTSQPAPARLATPHSCGLPCARIRPSGCGHPCPLQCHPGPCPPCAVTVSKACHCGREVTSFRCSTLTSATAASPALGSCGRPCGKQLTCGNPAHICTIACHPGDCDPCAVTEVIKCFCGKEQSEVNCGVGKDIRISCSIAKGINGKEERWEGRFKCGNICNRPFDCHKHTCQKACHPPSSIPPSCPFSPERVTRCPCGQTLLSEISAPPRTSCASPIPTCPSRCSRPHPSCEHACDLKCHTGACPPCTVKIVKVCRCGGTKREIRCGELAQSGETEIMCDRPCKAIRACGQHQCNRICCPLASFARTGKGKKRNAGNMMLDMEGLDDSGLHECDLVCDKILSCGNHRCEAKDHRGPCAPCLRSTFSEILCLCGRTTLEPPIPCGTRLNCTYPCVRRPPCGHDPVSHPCHETNIVVGSDAPADDQAESPCPPCPFLTKKRCACGKKMVDNTRCSQERVSCGAVCGRLLGCGFHHCERLCHGDECGECNSVCGKSRKSCLPAHHPCTQTCHAPASCPENEPCLALVTLTCPCGLKRSTAACSSVRLTKGQMKSSGEYVQLKCSGECALAQRNARLADALGISPETRNAKGEVVYKDEIVAFARLGSNAKFVALVEKTFADFVTSEKKLQVLPHMPPERRKFVNDLASVYRMDTTMVDQEPHRSVQLIRRIDTRIPQPLLSTTIASTSQPNLGKLADMRSGSRTPLPAPVPAPTSGGRWTSVVSRPVSAAGTSGGGGGATTTAGKAGAQPARSANLAPAAPTSIKPSSGAWVSPSVRAQRATAGEFVPQAPPQTSELKVESPHDVPDNWEDDV</sequence>
<accession>A0ACB8A584</accession>
<proteinExistence type="predicted"/>
<reference evidence="1" key="1">
    <citation type="journal article" date="2021" name="New Phytol.">
        <title>Evolutionary innovations through gain and loss of genes in the ectomycorrhizal Boletales.</title>
        <authorList>
            <person name="Wu G."/>
            <person name="Miyauchi S."/>
            <person name="Morin E."/>
            <person name="Kuo A."/>
            <person name="Drula E."/>
            <person name="Varga T."/>
            <person name="Kohler A."/>
            <person name="Feng B."/>
            <person name="Cao Y."/>
            <person name="Lipzen A."/>
            <person name="Daum C."/>
            <person name="Hundley H."/>
            <person name="Pangilinan J."/>
            <person name="Johnson J."/>
            <person name="Barry K."/>
            <person name="LaButti K."/>
            <person name="Ng V."/>
            <person name="Ahrendt S."/>
            <person name="Min B."/>
            <person name="Choi I.G."/>
            <person name="Park H."/>
            <person name="Plett J.M."/>
            <person name="Magnuson J."/>
            <person name="Spatafora J.W."/>
            <person name="Nagy L.G."/>
            <person name="Henrissat B."/>
            <person name="Grigoriev I.V."/>
            <person name="Yang Z.L."/>
            <person name="Xu J."/>
            <person name="Martin F.M."/>
        </authorList>
    </citation>
    <scope>NUCLEOTIDE SEQUENCE</scope>
    <source>
        <strain evidence="1">ATCC 28755</strain>
    </source>
</reference>
<dbReference type="Proteomes" id="UP000790377">
    <property type="component" value="Unassembled WGS sequence"/>
</dbReference>
<evidence type="ECO:0000313" key="1">
    <source>
        <dbReference type="EMBL" id="KAH7908223.1"/>
    </source>
</evidence>
<protein>
    <submittedName>
        <fullName evidence="1">Uncharacterized protein</fullName>
    </submittedName>
</protein>
<gene>
    <name evidence="1" type="ORF">BJ138DRAFT_1158200</name>
</gene>
<name>A0ACB8A584_9AGAM</name>
<evidence type="ECO:0000313" key="2">
    <source>
        <dbReference type="Proteomes" id="UP000790377"/>
    </source>
</evidence>